<keyword evidence="5 7" id="KW-1133">Transmembrane helix</keyword>
<dbReference type="SUPFAM" id="SSF161098">
    <property type="entry name" value="MetI-like"/>
    <property type="match status" value="1"/>
</dbReference>
<feature type="domain" description="ABC transmembrane type-1" evidence="8">
    <location>
        <begin position="76"/>
        <end position="265"/>
    </location>
</feature>
<keyword evidence="10" id="KW-1185">Reference proteome</keyword>
<gene>
    <name evidence="9" type="ordered locus">Tlet_1546</name>
</gene>
<dbReference type="OrthoDB" id="37175at2"/>
<evidence type="ECO:0000256" key="1">
    <source>
        <dbReference type="ARBA" id="ARBA00004651"/>
    </source>
</evidence>
<evidence type="ECO:0000313" key="10">
    <source>
        <dbReference type="Proteomes" id="UP000002016"/>
    </source>
</evidence>
<dbReference type="InterPro" id="IPR035906">
    <property type="entry name" value="MetI-like_sf"/>
</dbReference>
<dbReference type="PANTHER" id="PTHR43744">
    <property type="entry name" value="ABC TRANSPORTER PERMEASE PROTEIN MG189-RELATED-RELATED"/>
    <property type="match status" value="1"/>
</dbReference>
<dbReference type="Proteomes" id="UP000002016">
    <property type="component" value="Chromosome"/>
</dbReference>
<dbReference type="GO" id="GO:0055085">
    <property type="term" value="P:transmembrane transport"/>
    <property type="evidence" value="ECO:0007669"/>
    <property type="project" value="InterPro"/>
</dbReference>
<name>A8F7G8_PSELT</name>
<dbReference type="GO" id="GO:0005886">
    <property type="term" value="C:plasma membrane"/>
    <property type="evidence" value="ECO:0007669"/>
    <property type="project" value="UniProtKB-SubCell"/>
</dbReference>
<dbReference type="HOGENOM" id="CLU_016047_1_1_0"/>
<keyword evidence="4 7" id="KW-0812">Transmembrane</keyword>
<dbReference type="AlphaFoldDB" id="A8F7G8"/>
<evidence type="ECO:0000313" key="9">
    <source>
        <dbReference type="EMBL" id="ABV34102.1"/>
    </source>
</evidence>
<organism evidence="9 10">
    <name type="scientific">Pseudothermotoga lettingae (strain ATCC BAA-301 / DSM 14385 / NBRC 107922 / TMO)</name>
    <name type="common">Thermotoga lettingae</name>
    <dbReference type="NCBI Taxonomy" id="416591"/>
    <lineage>
        <taxon>Bacteria</taxon>
        <taxon>Thermotogati</taxon>
        <taxon>Thermotogota</taxon>
        <taxon>Thermotogae</taxon>
        <taxon>Thermotogales</taxon>
        <taxon>Thermotogaceae</taxon>
        <taxon>Pseudothermotoga</taxon>
    </lineage>
</organism>
<evidence type="ECO:0000256" key="7">
    <source>
        <dbReference type="RuleBase" id="RU363032"/>
    </source>
</evidence>
<feature type="transmembrane region" description="Helical" evidence="7">
    <location>
        <begin position="111"/>
        <end position="135"/>
    </location>
</feature>
<feature type="transmembrane region" description="Helical" evidence="7">
    <location>
        <begin position="241"/>
        <end position="265"/>
    </location>
</feature>
<dbReference type="RefSeq" id="WP_012003578.1">
    <property type="nucleotide sequence ID" value="NC_009828.1"/>
</dbReference>
<evidence type="ECO:0000256" key="6">
    <source>
        <dbReference type="ARBA" id="ARBA00023136"/>
    </source>
</evidence>
<reference evidence="9 10" key="2">
    <citation type="journal article" date="2009" name="Proc. Natl. Acad. Sci. U.S.A.">
        <title>On the chimeric nature, thermophilic origin, and phylogenetic placement of the Thermotogales.</title>
        <authorList>
            <person name="Zhaxybayeva O."/>
            <person name="Swithers K.S."/>
            <person name="Lapierre P."/>
            <person name="Fournier G.P."/>
            <person name="Bickhart D.M."/>
            <person name="DeBoy R.T."/>
            <person name="Nelson K.E."/>
            <person name="Nesbo C.L."/>
            <person name="Doolittle W.F."/>
            <person name="Gogarten J.P."/>
            <person name="Noll K.M."/>
        </authorList>
    </citation>
    <scope>NUCLEOTIDE SEQUENCE [LARGE SCALE GENOMIC DNA]</scope>
    <source>
        <strain evidence="10">ATCC BAA-301 / DSM 14385 / NBRC 107922 / TMO</strain>
    </source>
</reference>
<sequence precursor="true">MKKQNQWTLLIKYIFVIPACAFTLLPLLWVVVRSVEPDTGIESYSFMPRAITFDNYSAAWNYPRVIDENVTLGTMLLNSLFVAITVTIVSILFDSMAGYALARKNFFGKKVLFWLALSTLMIPFYAIAIPMYIIVIRMGMYDSLASLIIPFTASGFGVFMFRQAFLSIPLDFEQAARVDGANDFFIYWRIMLPMVKPTIATMIVFKVLWSWGQFFWPLLVIQDYSKMPINLGLAMFRGHNITRWGLLCAGMIVATIPILIVFLMCQKWYVEGLSGGLKG</sequence>
<evidence type="ECO:0000256" key="5">
    <source>
        <dbReference type="ARBA" id="ARBA00022989"/>
    </source>
</evidence>
<proteinExistence type="inferred from homology"/>
<feature type="transmembrane region" description="Helical" evidence="7">
    <location>
        <begin position="80"/>
        <end position="102"/>
    </location>
</feature>
<dbReference type="PROSITE" id="PS50928">
    <property type="entry name" value="ABC_TM1"/>
    <property type="match status" value="1"/>
</dbReference>
<comment type="subcellular location">
    <subcellularLocation>
        <location evidence="1 7">Cell membrane</location>
        <topology evidence="1 7">Multi-pass membrane protein</topology>
    </subcellularLocation>
</comment>
<accession>A8F7G8</accession>
<feature type="transmembrane region" description="Helical" evidence="7">
    <location>
        <begin position="199"/>
        <end position="221"/>
    </location>
</feature>
<dbReference type="Gene3D" id="1.10.3720.10">
    <property type="entry name" value="MetI-like"/>
    <property type="match status" value="1"/>
</dbReference>
<dbReference type="KEGG" id="tle:Tlet_1546"/>
<comment type="similarity">
    <text evidence="7">Belongs to the binding-protein-dependent transport system permease family.</text>
</comment>
<feature type="transmembrane region" description="Helical" evidence="7">
    <location>
        <begin position="141"/>
        <end position="161"/>
    </location>
</feature>
<feature type="transmembrane region" description="Helical" evidence="7">
    <location>
        <begin position="12"/>
        <end position="32"/>
    </location>
</feature>
<dbReference type="PANTHER" id="PTHR43744:SF8">
    <property type="entry name" value="SN-GLYCEROL-3-PHOSPHATE TRANSPORT SYSTEM PERMEASE PROTEIN UGPE"/>
    <property type="match status" value="1"/>
</dbReference>
<evidence type="ECO:0000256" key="4">
    <source>
        <dbReference type="ARBA" id="ARBA00022692"/>
    </source>
</evidence>
<evidence type="ECO:0000256" key="2">
    <source>
        <dbReference type="ARBA" id="ARBA00022448"/>
    </source>
</evidence>
<keyword evidence="6 7" id="KW-0472">Membrane</keyword>
<dbReference type="STRING" id="416591.Tlet_1546"/>
<keyword evidence="3" id="KW-1003">Cell membrane</keyword>
<keyword evidence="2 7" id="KW-0813">Transport</keyword>
<evidence type="ECO:0000259" key="8">
    <source>
        <dbReference type="PROSITE" id="PS50928"/>
    </source>
</evidence>
<reference evidence="9 10" key="1">
    <citation type="submission" date="2007-08" db="EMBL/GenBank/DDBJ databases">
        <title>Complete sequence of Thermotoga lettingae TMO.</title>
        <authorList>
            <consortium name="US DOE Joint Genome Institute"/>
            <person name="Copeland A."/>
            <person name="Lucas S."/>
            <person name="Lapidus A."/>
            <person name="Barry K."/>
            <person name="Glavina del Rio T."/>
            <person name="Dalin E."/>
            <person name="Tice H."/>
            <person name="Pitluck S."/>
            <person name="Foster B."/>
            <person name="Bruce D."/>
            <person name="Schmutz J."/>
            <person name="Larimer F."/>
            <person name="Land M."/>
            <person name="Hauser L."/>
            <person name="Kyrpides N."/>
            <person name="Mikhailova N."/>
            <person name="Nelson K."/>
            <person name="Gogarten J.P."/>
            <person name="Noll K."/>
            <person name="Richardson P."/>
        </authorList>
    </citation>
    <scope>NUCLEOTIDE SEQUENCE [LARGE SCALE GENOMIC DNA]</scope>
    <source>
        <strain evidence="10">ATCC BAA-301 / DSM 14385 / NBRC 107922 / TMO</strain>
    </source>
</reference>
<protein>
    <submittedName>
        <fullName evidence="9">Binding-protein-dependent transport systems inner membrane component</fullName>
    </submittedName>
</protein>
<dbReference type="InterPro" id="IPR000515">
    <property type="entry name" value="MetI-like"/>
</dbReference>
<dbReference type="eggNOG" id="COG0395">
    <property type="taxonomic scope" value="Bacteria"/>
</dbReference>
<evidence type="ECO:0000256" key="3">
    <source>
        <dbReference type="ARBA" id="ARBA00022475"/>
    </source>
</evidence>
<dbReference type="Pfam" id="PF00528">
    <property type="entry name" value="BPD_transp_1"/>
    <property type="match status" value="1"/>
</dbReference>
<dbReference type="EMBL" id="CP000812">
    <property type="protein sequence ID" value="ABV34102.1"/>
    <property type="molecule type" value="Genomic_DNA"/>
</dbReference>
<dbReference type="CDD" id="cd06261">
    <property type="entry name" value="TM_PBP2"/>
    <property type="match status" value="1"/>
</dbReference>